<dbReference type="AlphaFoldDB" id="A0A2C5IN57"/>
<accession>A0A2C5IN57</accession>
<sequence length="81" mass="8915">MTYTTDFGIVPEHILDFLERNTDKLKGVSASGNRNWGDMFGASTNKISANYELSIVSNTFLKKINLLKPNISANAYLVSTG</sequence>
<gene>
    <name evidence="1" type="ORF">CON73_26150</name>
</gene>
<evidence type="ECO:0000313" key="2">
    <source>
        <dbReference type="Proteomes" id="UP000225320"/>
    </source>
</evidence>
<protein>
    <submittedName>
        <fullName evidence="1">Uncharacterized protein</fullName>
    </submittedName>
</protein>
<dbReference type="EMBL" id="NVOI01000115">
    <property type="protein sequence ID" value="PGG84518.1"/>
    <property type="molecule type" value="Genomic_DNA"/>
</dbReference>
<organism evidence="1 2">
    <name type="scientific">Bacillus toyonensis</name>
    <dbReference type="NCBI Taxonomy" id="155322"/>
    <lineage>
        <taxon>Bacteria</taxon>
        <taxon>Bacillati</taxon>
        <taxon>Bacillota</taxon>
        <taxon>Bacilli</taxon>
        <taxon>Bacillales</taxon>
        <taxon>Bacillaceae</taxon>
        <taxon>Bacillus</taxon>
        <taxon>Bacillus cereus group</taxon>
    </lineage>
</organism>
<proteinExistence type="predicted"/>
<dbReference type="Pfam" id="PF07972">
    <property type="entry name" value="Flavodoxin_NdrI"/>
    <property type="match status" value="1"/>
</dbReference>
<dbReference type="GO" id="GO:0010181">
    <property type="term" value="F:FMN binding"/>
    <property type="evidence" value="ECO:0007669"/>
    <property type="project" value="InterPro"/>
</dbReference>
<evidence type="ECO:0000313" key="1">
    <source>
        <dbReference type="EMBL" id="PGG84518.1"/>
    </source>
</evidence>
<reference evidence="1 2" key="1">
    <citation type="submission" date="2017-09" db="EMBL/GenBank/DDBJ databases">
        <title>Large-scale bioinformatics analysis of Bacillus genomes uncovers conserved roles of natural products in bacterial physiology.</title>
        <authorList>
            <consortium name="Agbiome Team Llc"/>
            <person name="Bleich R.M."/>
            <person name="Grubbs K.J."/>
            <person name="Santa Maria K.C."/>
            <person name="Allen S.E."/>
            <person name="Farag S."/>
            <person name="Shank E.A."/>
            <person name="Bowers A."/>
        </authorList>
    </citation>
    <scope>NUCLEOTIDE SEQUENCE [LARGE SCALE GENOMIC DNA]</scope>
    <source>
        <strain evidence="1 2">AFS094862</strain>
    </source>
</reference>
<dbReference type="Proteomes" id="UP000225320">
    <property type="component" value="Unassembled WGS sequence"/>
</dbReference>
<dbReference type="Gene3D" id="3.40.50.360">
    <property type="match status" value="1"/>
</dbReference>
<dbReference type="PANTHER" id="PTHR37297">
    <property type="entry name" value="PROTEIN NRDI"/>
    <property type="match status" value="1"/>
</dbReference>
<dbReference type="InterPro" id="IPR004465">
    <property type="entry name" value="RNR_NrdI"/>
</dbReference>
<comment type="caution">
    <text evidence="1">The sequence shown here is derived from an EMBL/GenBank/DDBJ whole genome shotgun (WGS) entry which is preliminary data.</text>
</comment>
<dbReference type="PANTHER" id="PTHR37297:SF1">
    <property type="entry name" value="PROTEIN NRDI"/>
    <property type="match status" value="1"/>
</dbReference>
<dbReference type="SUPFAM" id="SSF52218">
    <property type="entry name" value="Flavoproteins"/>
    <property type="match status" value="1"/>
</dbReference>
<name>A0A2C5IN57_9BACI</name>
<dbReference type="InterPro" id="IPR029039">
    <property type="entry name" value="Flavoprotein-like_sf"/>
</dbReference>